<sequence>MRALGFINQNQNKLPQKLAEIFPKARLSSPSIILIEKLDLAFSTQLKNTSESFLFAEELVDEMRINRLYENVFVIATALNHENFPNTLLEPSVFGHVIQVSPPSIEDCEVIIRAKLGNYFAPDVDYQDLAYSVEGLTSGEIIYVCQECLRMSLRSGDASIVDFKNAAYLVKEARLK</sequence>
<dbReference type="InterPro" id="IPR003959">
    <property type="entry name" value="ATPase_AAA_core"/>
</dbReference>
<gene>
    <name evidence="2" type="ORF">NIES267_41920</name>
</gene>
<dbReference type="Pfam" id="PF00004">
    <property type="entry name" value="AAA"/>
    <property type="match status" value="1"/>
</dbReference>
<dbReference type="SUPFAM" id="SSF52540">
    <property type="entry name" value="P-loop containing nucleoside triphosphate hydrolases"/>
    <property type="match status" value="1"/>
</dbReference>
<organism evidence="2 3">
    <name type="scientific">Calothrix parasitica NIES-267</name>
    <dbReference type="NCBI Taxonomy" id="1973488"/>
    <lineage>
        <taxon>Bacteria</taxon>
        <taxon>Bacillati</taxon>
        <taxon>Cyanobacteriota</taxon>
        <taxon>Cyanophyceae</taxon>
        <taxon>Nostocales</taxon>
        <taxon>Calotrichaceae</taxon>
        <taxon>Calothrix</taxon>
    </lineage>
</organism>
<accession>A0A1Z4LTW8</accession>
<reference evidence="2 3" key="1">
    <citation type="submission" date="2017-06" db="EMBL/GenBank/DDBJ databases">
        <title>Genome sequencing of cyanobaciteial culture collection at National Institute for Environmental Studies (NIES).</title>
        <authorList>
            <person name="Hirose Y."/>
            <person name="Shimura Y."/>
            <person name="Fujisawa T."/>
            <person name="Nakamura Y."/>
            <person name="Kawachi M."/>
        </authorList>
    </citation>
    <scope>NUCLEOTIDE SEQUENCE [LARGE SCALE GENOMIC DNA]</scope>
    <source>
        <strain evidence="2 3">NIES-267</strain>
    </source>
</reference>
<proteinExistence type="predicted"/>
<dbReference type="EMBL" id="AP018227">
    <property type="protein sequence ID" value="BAY84696.1"/>
    <property type="molecule type" value="Genomic_DNA"/>
</dbReference>
<dbReference type="Gene3D" id="3.40.50.300">
    <property type="entry name" value="P-loop containing nucleotide triphosphate hydrolases"/>
    <property type="match status" value="1"/>
</dbReference>
<name>A0A1Z4LTW8_9CYAN</name>
<evidence type="ECO:0000313" key="2">
    <source>
        <dbReference type="EMBL" id="BAY84696.1"/>
    </source>
</evidence>
<evidence type="ECO:0000313" key="3">
    <source>
        <dbReference type="Proteomes" id="UP000218418"/>
    </source>
</evidence>
<protein>
    <recommendedName>
        <fullName evidence="1">ATPase AAA-type core domain-containing protein</fullName>
    </recommendedName>
</protein>
<dbReference type="Gene3D" id="1.10.8.60">
    <property type="match status" value="1"/>
</dbReference>
<dbReference type="InterPro" id="IPR027417">
    <property type="entry name" value="P-loop_NTPase"/>
</dbReference>
<dbReference type="GO" id="GO:0016887">
    <property type="term" value="F:ATP hydrolysis activity"/>
    <property type="evidence" value="ECO:0007669"/>
    <property type="project" value="InterPro"/>
</dbReference>
<dbReference type="AlphaFoldDB" id="A0A1Z4LTW8"/>
<dbReference type="Proteomes" id="UP000218418">
    <property type="component" value="Chromosome"/>
</dbReference>
<evidence type="ECO:0000259" key="1">
    <source>
        <dbReference type="Pfam" id="PF00004"/>
    </source>
</evidence>
<dbReference type="GO" id="GO:0005524">
    <property type="term" value="F:ATP binding"/>
    <property type="evidence" value="ECO:0007669"/>
    <property type="project" value="InterPro"/>
</dbReference>
<feature type="domain" description="ATPase AAA-type core" evidence="1">
    <location>
        <begin position="6"/>
        <end position="100"/>
    </location>
</feature>
<keyword evidence="3" id="KW-1185">Reference proteome</keyword>